<sequence length="422" mass="45591">KICLRTFLPIFFKMTGTTKKILCPVDGRAFKSKAALAQHRIDAHGGAKQTPVVVKRKAVLRRPRGAGVSAPVSLPSAVHGGGSDMARLSGVDRLYHGDISTRAGAGVIAFDLLITPGSFARLKTVSAAYQRIRYLRLVFRVETQISTNTSGGYVVGFVRDPADVVSNINSLMSQQGSVATKWWQSTAVSATPPNRLFYTSESAEIREFSPGKLMMIIDGKATQSGTYTVYAEWSVELSGAGLENTAQMKPSWNAISNWYTRSTHQGLWTGKTDKASSKISDLIGGGVRPGMFFKLPYSVVVTQSNGHVRNAHWVKAQDDNTLLPCYESPEDVDDGQMVIDDLLISKGSVLDDVTPPPVQGELKAPSSSDSPMMTADLYKLLQVFAKGLELSPNDLLPSGRSLSGDYLKSPEQKEPLDSTGSS</sequence>
<feature type="region of interest" description="Disordered" evidence="1">
    <location>
        <begin position="394"/>
        <end position="422"/>
    </location>
</feature>
<organism evidence="2">
    <name type="scientific">Fopius arisanus</name>
    <dbReference type="NCBI Taxonomy" id="64838"/>
    <lineage>
        <taxon>Eukaryota</taxon>
        <taxon>Metazoa</taxon>
        <taxon>Ecdysozoa</taxon>
        <taxon>Arthropoda</taxon>
        <taxon>Hexapoda</taxon>
        <taxon>Insecta</taxon>
        <taxon>Pterygota</taxon>
        <taxon>Neoptera</taxon>
        <taxon>Endopterygota</taxon>
        <taxon>Hymenoptera</taxon>
        <taxon>Apocrita</taxon>
        <taxon>Ichneumonoidea</taxon>
        <taxon>Braconidae</taxon>
        <taxon>Opiinae</taxon>
        <taxon>Fopius</taxon>
    </lineage>
</organism>
<dbReference type="InterPro" id="IPR024292">
    <property type="entry name" value="Nodavirus_capsid"/>
</dbReference>
<reference evidence="2" key="1">
    <citation type="submission" date="2015-01" db="EMBL/GenBank/DDBJ databases">
        <title>Transcriptome Assembly of Fopius arisanus.</title>
        <authorList>
            <person name="Geib S."/>
        </authorList>
    </citation>
    <scope>NUCLEOTIDE SEQUENCE</scope>
</reference>
<dbReference type="InterPro" id="IPR029053">
    <property type="entry name" value="Viral_coat"/>
</dbReference>
<dbReference type="Gene3D" id="2.60.120.20">
    <property type="match status" value="1"/>
</dbReference>
<feature type="non-terminal residue" evidence="2">
    <location>
        <position position="1"/>
    </location>
</feature>
<evidence type="ECO:0000256" key="1">
    <source>
        <dbReference type="SAM" id="MobiDB-lite"/>
    </source>
</evidence>
<name>A0A0C9R9D1_9HYME</name>
<evidence type="ECO:0000313" key="2">
    <source>
        <dbReference type="EMBL" id="JAG79274.1"/>
    </source>
</evidence>
<proteinExistence type="predicted"/>
<protein>
    <submittedName>
        <fullName evidence="2">Alpha protein</fullName>
    </submittedName>
</protein>
<gene>
    <name evidence="2" type="primary">alpha</name>
    <name evidence="2" type="ORF">g.25749</name>
</gene>
<dbReference type="EMBL" id="GBYB01009507">
    <property type="protein sequence ID" value="JAG79274.1"/>
    <property type="molecule type" value="Transcribed_RNA"/>
</dbReference>
<dbReference type="SUPFAM" id="SSF88633">
    <property type="entry name" value="Positive stranded ssRNA viruses"/>
    <property type="match status" value="1"/>
</dbReference>
<dbReference type="AlphaFoldDB" id="A0A0C9R9D1"/>
<dbReference type="Pfam" id="PF11729">
    <property type="entry name" value="Capsid-VNN"/>
    <property type="match status" value="1"/>
</dbReference>
<accession>A0A0C9R9D1</accession>